<dbReference type="OrthoDB" id="10507663at2759"/>
<sequence length="151" mass="16476">MAAQCLSLKARLSKVSSLYTTSPASKTLIGKECFLFSLMVFKIPGIKEVLTTWYSEVFGLANFTALESSELFKNLKGDSQDVGDLVDWQRRGTLGVTGLDGGLWQVVVTVGNGGIFHDISLVQDVWSGQWDFNVQQVAVGWMLGGDKGHLD</sequence>
<dbReference type="EMBL" id="JAEUBG010004746">
    <property type="protein sequence ID" value="KAH3680356.1"/>
    <property type="molecule type" value="Genomic_DNA"/>
</dbReference>
<evidence type="ECO:0000313" key="1">
    <source>
        <dbReference type="EMBL" id="KAH3680356.1"/>
    </source>
</evidence>
<dbReference type="AlphaFoldDB" id="A0A9P8TIS7"/>
<evidence type="ECO:0000313" key="2">
    <source>
        <dbReference type="Proteomes" id="UP000774326"/>
    </source>
</evidence>
<comment type="caution">
    <text evidence="1">The sequence shown here is derived from an EMBL/GenBank/DDBJ whole genome shotgun (WGS) entry which is preliminary data.</text>
</comment>
<name>A0A9P8TIS7_WICPI</name>
<protein>
    <submittedName>
        <fullName evidence="1">Uncharacterized protein</fullName>
    </submittedName>
</protein>
<reference evidence="1" key="1">
    <citation type="journal article" date="2021" name="Open Biol.">
        <title>Shared evolutionary footprints suggest mitochondrial oxidative damage underlies multiple complex I losses in fungi.</title>
        <authorList>
            <person name="Schikora-Tamarit M.A."/>
            <person name="Marcet-Houben M."/>
            <person name="Nosek J."/>
            <person name="Gabaldon T."/>
        </authorList>
    </citation>
    <scope>NUCLEOTIDE SEQUENCE</scope>
    <source>
        <strain evidence="1">CBS2887</strain>
    </source>
</reference>
<gene>
    <name evidence="1" type="ORF">WICPIJ_008315</name>
</gene>
<proteinExistence type="predicted"/>
<keyword evidence="2" id="KW-1185">Reference proteome</keyword>
<dbReference type="Proteomes" id="UP000774326">
    <property type="component" value="Unassembled WGS sequence"/>
</dbReference>
<accession>A0A9P8TIS7</accession>
<reference evidence="1" key="2">
    <citation type="submission" date="2021-01" db="EMBL/GenBank/DDBJ databases">
        <authorList>
            <person name="Schikora-Tamarit M.A."/>
        </authorList>
    </citation>
    <scope>NUCLEOTIDE SEQUENCE</scope>
    <source>
        <strain evidence="1">CBS2887</strain>
    </source>
</reference>
<organism evidence="1 2">
    <name type="scientific">Wickerhamomyces pijperi</name>
    <name type="common">Yeast</name>
    <name type="synonym">Pichia pijperi</name>
    <dbReference type="NCBI Taxonomy" id="599730"/>
    <lineage>
        <taxon>Eukaryota</taxon>
        <taxon>Fungi</taxon>
        <taxon>Dikarya</taxon>
        <taxon>Ascomycota</taxon>
        <taxon>Saccharomycotina</taxon>
        <taxon>Saccharomycetes</taxon>
        <taxon>Phaffomycetales</taxon>
        <taxon>Wickerhamomycetaceae</taxon>
        <taxon>Wickerhamomyces</taxon>
    </lineage>
</organism>